<accession>A0ABN3XZR4</accession>
<evidence type="ECO:0000256" key="1">
    <source>
        <dbReference type="ARBA" id="ARBA00004141"/>
    </source>
</evidence>
<comment type="similarity">
    <text evidence="2 6">Belongs to the ABC-3 integral membrane protein family.</text>
</comment>
<evidence type="ECO:0000256" key="4">
    <source>
        <dbReference type="ARBA" id="ARBA00022989"/>
    </source>
</evidence>
<feature type="transmembrane region" description="Helical" evidence="7">
    <location>
        <begin position="215"/>
        <end position="240"/>
    </location>
</feature>
<feature type="transmembrane region" description="Helical" evidence="7">
    <location>
        <begin position="119"/>
        <end position="149"/>
    </location>
</feature>
<sequence>MALLSYEFMRRAFLAAIFIAGIAPMLGVFLVIRRQSLMADTLSHVSLAGVALGFFLNLNPTFTTMLVVVVAAVLLEYLRMVYRGYSEISIAILMAGGLATALVLMNITGGNSSASIQSYLFGSIVTITQPQVIFLGVLFILALLLFLFFKKPMYVLTFDEETAHVDGLPVHWMSMLFNVLTGVAIAIMIPIAGALLISAIMVLPAAISMRLGKSFNAVILISVFIGLIGMLSGLVGSFYIDTPPGATITLVFILLFLVVNVINKIYRLFQRGQRIKEQK</sequence>
<gene>
    <name evidence="8" type="ORF">GCM10019998_03280</name>
</gene>
<dbReference type="InterPro" id="IPR037294">
    <property type="entry name" value="ABC_BtuC-like"/>
</dbReference>
<dbReference type="PANTHER" id="PTHR30477">
    <property type="entry name" value="ABC-TRANSPORTER METAL-BINDING PROTEIN"/>
    <property type="match status" value="1"/>
</dbReference>
<name>A0ABN3XZR4_9ENTE</name>
<feature type="transmembrane region" description="Helical" evidence="7">
    <location>
        <begin position="175"/>
        <end position="203"/>
    </location>
</feature>
<dbReference type="RefSeq" id="WP_068709185.1">
    <property type="nucleotide sequence ID" value="NZ_BAAAXQ010000009.1"/>
</dbReference>
<feature type="transmembrane region" description="Helical" evidence="7">
    <location>
        <begin position="12"/>
        <end position="32"/>
    </location>
</feature>
<evidence type="ECO:0000313" key="8">
    <source>
        <dbReference type="EMBL" id="GAA3010572.1"/>
    </source>
</evidence>
<dbReference type="EMBL" id="BAAAXQ010000009">
    <property type="protein sequence ID" value="GAA3010572.1"/>
    <property type="molecule type" value="Genomic_DNA"/>
</dbReference>
<comment type="subcellular location">
    <subcellularLocation>
        <location evidence="6">Cell membrane</location>
        <topology evidence="6">Multi-pass membrane protein</topology>
    </subcellularLocation>
    <subcellularLocation>
        <location evidence="1">Membrane</location>
        <topology evidence="1">Multi-pass membrane protein</topology>
    </subcellularLocation>
</comment>
<dbReference type="SUPFAM" id="SSF81345">
    <property type="entry name" value="ABC transporter involved in vitamin B12 uptake, BtuC"/>
    <property type="match status" value="1"/>
</dbReference>
<dbReference type="Gene3D" id="1.10.3470.10">
    <property type="entry name" value="ABC transporter involved in vitamin B12 uptake, BtuC"/>
    <property type="match status" value="1"/>
</dbReference>
<evidence type="ECO:0000256" key="3">
    <source>
        <dbReference type="ARBA" id="ARBA00022692"/>
    </source>
</evidence>
<evidence type="ECO:0000313" key="9">
    <source>
        <dbReference type="Proteomes" id="UP001501577"/>
    </source>
</evidence>
<dbReference type="Proteomes" id="UP001501577">
    <property type="component" value="Unassembled WGS sequence"/>
</dbReference>
<feature type="transmembrane region" description="Helical" evidence="7">
    <location>
        <begin position="88"/>
        <end position="107"/>
    </location>
</feature>
<comment type="caution">
    <text evidence="8">The sequence shown here is derived from an EMBL/GenBank/DDBJ whole genome shotgun (WGS) entry which is preliminary data.</text>
</comment>
<feature type="transmembrane region" description="Helical" evidence="7">
    <location>
        <begin position="246"/>
        <end position="266"/>
    </location>
</feature>
<keyword evidence="6" id="KW-0813">Transport</keyword>
<protein>
    <submittedName>
        <fullName evidence="8">Metal ABC transporter permease</fullName>
    </submittedName>
</protein>
<dbReference type="Pfam" id="PF00950">
    <property type="entry name" value="ABC-3"/>
    <property type="match status" value="1"/>
</dbReference>
<evidence type="ECO:0000256" key="7">
    <source>
        <dbReference type="SAM" id="Phobius"/>
    </source>
</evidence>
<dbReference type="CDD" id="cd06550">
    <property type="entry name" value="TM_ABC_iron-siderophores_like"/>
    <property type="match status" value="1"/>
</dbReference>
<evidence type="ECO:0000256" key="5">
    <source>
        <dbReference type="ARBA" id="ARBA00023136"/>
    </source>
</evidence>
<dbReference type="InterPro" id="IPR001626">
    <property type="entry name" value="ABC_TroCD"/>
</dbReference>
<reference evidence="8 9" key="1">
    <citation type="journal article" date="2019" name="Int. J. Syst. Evol. Microbiol.">
        <title>The Global Catalogue of Microorganisms (GCM) 10K type strain sequencing project: providing services to taxonomists for standard genome sequencing and annotation.</title>
        <authorList>
            <consortium name="The Broad Institute Genomics Platform"/>
            <consortium name="The Broad Institute Genome Sequencing Center for Infectious Disease"/>
            <person name="Wu L."/>
            <person name="Ma J."/>
        </authorList>
    </citation>
    <scope>NUCLEOTIDE SEQUENCE [LARGE SCALE GENOMIC DNA]</scope>
    <source>
        <strain evidence="8 9">JCM 8736</strain>
    </source>
</reference>
<organism evidence="8 9">
    <name type="scientific">Tetragenococcus solitarius</name>
    <dbReference type="NCBI Taxonomy" id="71453"/>
    <lineage>
        <taxon>Bacteria</taxon>
        <taxon>Bacillati</taxon>
        <taxon>Bacillota</taxon>
        <taxon>Bacilli</taxon>
        <taxon>Lactobacillales</taxon>
        <taxon>Enterococcaceae</taxon>
        <taxon>Tetragenococcus</taxon>
    </lineage>
</organism>
<evidence type="ECO:0000256" key="2">
    <source>
        <dbReference type="ARBA" id="ARBA00008034"/>
    </source>
</evidence>
<evidence type="ECO:0000256" key="6">
    <source>
        <dbReference type="RuleBase" id="RU003943"/>
    </source>
</evidence>
<proteinExistence type="inferred from homology"/>
<keyword evidence="3 6" id="KW-0812">Transmembrane</keyword>
<keyword evidence="4 7" id="KW-1133">Transmembrane helix</keyword>
<dbReference type="PANTHER" id="PTHR30477:SF0">
    <property type="entry name" value="METAL TRANSPORT SYSTEM MEMBRANE PROTEIN TM_0125-RELATED"/>
    <property type="match status" value="1"/>
</dbReference>
<keyword evidence="9" id="KW-1185">Reference proteome</keyword>
<keyword evidence="5 7" id="KW-0472">Membrane</keyword>